<dbReference type="InterPro" id="IPR052189">
    <property type="entry name" value="L-asp_N-monooxygenase_NS-form"/>
</dbReference>
<dbReference type="Proteomes" id="UP001518990">
    <property type="component" value="Unassembled WGS sequence"/>
</dbReference>
<organism evidence="2 3">
    <name type="scientific">Roseomonas marmotae</name>
    <dbReference type="NCBI Taxonomy" id="2768161"/>
    <lineage>
        <taxon>Bacteria</taxon>
        <taxon>Pseudomonadati</taxon>
        <taxon>Pseudomonadota</taxon>
        <taxon>Alphaproteobacteria</taxon>
        <taxon>Acetobacterales</taxon>
        <taxon>Roseomonadaceae</taxon>
        <taxon>Roseomonas</taxon>
    </lineage>
</organism>
<dbReference type="SUPFAM" id="SSF51905">
    <property type="entry name" value="FAD/NAD(P)-binding domain"/>
    <property type="match status" value="1"/>
</dbReference>
<name>A0ABS3KBY1_9PROT</name>
<dbReference type="Pfam" id="PF13454">
    <property type="entry name" value="NAD_binding_9"/>
    <property type="match status" value="1"/>
</dbReference>
<dbReference type="RefSeq" id="WP_207446898.1">
    <property type="nucleotide sequence ID" value="NZ_CP061091.1"/>
</dbReference>
<comment type="caution">
    <text evidence="2">The sequence shown here is derived from an EMBL/GenBank/DDBJ whole genome shotgun (WGS) entry which is preliminary data.</text>
</comment>
<feature type="domain" description="FAD-dependent urate hydroxylase HpyO/Asp monooxygenase CreE-like FAD/NAD(P)-binding" evidence="1">
    <location>
        <begin position="9"/>
        <end position="154"/>
    </location>
</feature>
<keyword evidence="3" id="KW-1185">Reference proteome</keyword>
<dbReference type="PANTHER" id="PTHR40254">
    <property type="entry name" value="BLR0577 PROTEIN"/>
    <property type="match status" value="1"/>
</dbReference>
<gene>
    <name evidence="2" type="ORF">IAI60_10195</name>
</gene>
<protein>
    <submittedName>
        <fullName evidence="2">FAD/NAD(P)-binding protein</fullName>
    </submittedName>
</protein>
<evidence type="ECO:0000259" key="1">
    <source>
        <dbReference type="Pfam" id="PF13454"/>
    </source>
</evidence>
<dbReference type="Gene3D" id="3.50.50.60">
    <property type="entry name" value="FAD/NAD(P)-binding domain"/>
    <property type="match status" value="1"/>
</dbReference>
<dbReference type="InterPro" id="IPR036188">
    <property type="entry name" value="FAD/NAD-bd_sf"/>
</dbReference>
<accession>A0ABS3KBY1</accession>
<sequence length="442" mass="46712">MNEPFFDAAIIGGGFAGTALALQLRAGLPEGGRILLFEPAPRPGPGLAYSTPDPGHLLNVPAGGMSLFPDRPAHFAEWLGRRPDGPPAPPEGGPVFAPRQLYGAYLQEQLAGTEGIEALPRRVEAVEPLPGGGFRLRGGGESWRAARVVLAIGGFAARAGSPPHLAGDPWDPGTLEGIDPDSPVLLVGMGLTMVDMLLSLRRRGHRRKVTAISRHGWLPLPHVTGPLPSPWPVELPEGAGPVSVSRILRREAARAAEAGQPWQAVADGARPHLQRIWRGWNQAQRASFLRHGRSLWNLHRHRLAPEVARFVAEERASGGLETLAARLGEWQARADGGVDATLRMRGGGERVLPVARVILCVGPDSGSGWREAPPVPALLEQGLARLDPLGLGLEVAGPDGTLLDAQGQPVPGLQVIGALTRGALWEITAVPEIRAQAALIAG</sequence>
<dbReference type="InterPro" id="IPR038732">
    <property type="entry name" value="HpyO/CreE_NAD-binding"/>
</dbReference>
<evidence type="ECO:0000313" key="2">
    <source>
        <dbReference type="EMBL" id="MBO1074978.1"/>
    </source>
</evidence>
<evidence type="ECO:0000313" key="3">
    <source>
        <dbReference type="Proteomes" id="UP001518990"/>
    </source>
</evidence>
<reference evidence="2 3" key="1">
    <citation type="submission" date="2020-09" db="EMBL/GenBank/DDBJ databases">
        <title>Roseomonas.</title>
        <authorList>
            <person name="Zhu W."/>
        </authorList>
    </citation>
    <scope>NUCLEOTIDE SEQUENCE [LARGE SCALE GENOMIC DNA]</scope>
    <source>
        <strain evidence="2 3">1311</strain>
    </source>
</reference>
<dbReference type="EMBL" id="JACTNF010000009">
    <property type="protein sequence ID" value="MBO1074978.1"/>
    <property type="molecule type" value="Genomic_DNA"/>
</dbReference>
<proteinExistence type="predicted"/>
<dbReference type="PANTHER" id="PTHR40254:SF1">
    <property type="entry name" value="BLR0577 PROTEIN"/>
    <property type="match status" value="1"/>
</dbReference>